<protein>
    <recommendedName>
        <fullName evidence="8">Cytochrome b561 domain-containing protein</fullName>
    </recommendedName>
</protein>
<dbReference type="Proteomes" id="UP000308267">
    <property type="component" value="Unassembled WGS sequence"/>
</dbReference>
<comment type="subcellular location">
    <subcellularLocation>
        <location evidence="1">Membrane</location>
    </subcellularLocation>
</comment>
<keyword evidence="6 7" id="KW-0472">Membrane</keyword>
<feature type="transmembrane region" description="Helical" evidence="7">
    <location>
        <begin position="14"/>
        <end position="34"/>
    </location>
</feature>
<evidence type="ECO:0000256" key="4">
    <source>
        <dbReference type="ARBA" id="ARBA00022982"/>
    </source>
</evidence>
<organism evidence="9 10">
    <name type="scientific">Opisthorchis felineus</name>
    <dbReference type="NCBI Taxonomy" id="147828"/>
    <lineage>
        <taxon>Eukaryota</taxon>
        <taxon>Metazoa</taxon>
        <taxon>Spiralia</taxon>
        <taxon>Lophotrochozoa</taxon>
        <taxon>Platyhelminthes</taxon>
        <taxon>Trematoda</taxon>
        <taxon>Digenea</taxon>
        <taxon>Opisthorchiida</taxon>
        <taxon>Opisthorchiata</taxon>
        <taxon>Opisthorchiidae</taxon>
        <taxon>Opisthorchis</taxon>
    </lineage>
</organism>
<feature type="transmembrane region" description="Helical" evidence="7">
    <location>
        <begin position="96"/>
        <end position="116"/>
    </location>
</feature>
<keyword evidence="3 7" id="KW-0812">Transmembrane</keyword>
<dbReference type="SMART" id="SM00665">
    <property type="entry name" value="B561"/>
    <property type="match status" value="1"/>
</dbReference>
<feature type="transmembrane region" description="Helical" evidence="7">
    <location>
        <begin position="55"/>
        <end position="76"/>
    </location>
</feature>
<gene>
    <name evidence="9" type="ORF">CRM22_004023</name>
</gene>
<comment type="caution">
    <text evidence="9">The sequence shown here is derived from an EMBL/GenBank/DDBJ whole genome shotgun (WGS) entry which is preliminary data.</text>
</comment>
<accession>A0A4S2M3I5</accession>
<dbReference type="CDD" id="cd08760">
    <property type="entry name" value="Cyt_b561_FRRS1_like"/>
    <property type="match status" value="1"/>
</dbReference>
<proteinExistence type="predicted"/>
<dbReference type="Gene3D" id="1.20.120.1770">
    <property type="match status" value="1"/>
</dbReference>
<keyword evidence="10" id="KW-1185">Reference proteome</keyword>
<keyword evidence="5 7" id="KW-1133">Transmembrane helix</keyword>
<evidence type="ECO:0000313" key="10">
    <source>
        <dbReference type="Proteomes" id="UP000308267"/>
    </source>
</evidence>
<dbReference type="STRING" id="147828.A0A4S2M3I5"/>
<dbReference type="Pfam" id="PF03188">
    <property type="entry name" value="Cytochrom_B561"/>
    <property type="match status" value="1"/>
</dbReference>
<dbReference type="PROSITE" id="PS50939">
    <property type="entry name" value="CYTOCHROME_B561"/>
    <property type="match status" value="1"/>
</dbReference>
<feature type="transmembrane region" description="Helical" evidence="7">
    <location>
        <begin position="169"/>
        <end position="190"/>
    </location>
</feature>
<evidence type="ECO:0000313" key="9">
    <source>
        <dbReference type="EMBL" id="TGZ68919.1"/>
    </source>
</evidence>
<name>A0A4S2M3I5_OPIFE</name>
<evidence type="ECO:0000256" key="1">
    <source>
        <dbReference type="ARBA" id="ARBA00004370"/>
    </source>
</evidence>
<feature type="domain" description="Cytochrome b561" evidence="8">
    <location>
        <begin position="1"/>
        <end position="191"/>
    </location>
</feature>
<evidence type="ECO:0000256" key="5">
    <source>
        <dbReference type="ARBA" id="ARBA00022989"/>
    </source>
</evidence>
<evidence type="ECO:0000256" key="3">
    <source>
        <dbReference type="ARBA" id="ARBA00022692"/>
    </source>
</evidence>
<dbReference type="PANTHER" id="PTHR23130">
    <property type="entry name" value="CYTOCHROME B561 AND DOMON DOMAIN-CONTAINING PROTEIN"/>
    <property type="match status" value="1"/>
</dbReference>
<sequence length="279" mass="31712">MLEQPDVKSIPEGIRVHACLMLLAWGFCCPNGLLVTRHFKTEWPGRSFRKLKYWFTIHLLLQCFLLAFVIVAFMSVVVQLTGYSKLTKLPFSAHPALGFLAFFLTILGPFHSWMMITSTESRRSLFRNFHLCFGVLAHTLSVPLILIGFNLPTIGTGICSSRIYSGMYLSSLMFYAITEVVLEVVNYRILSKTRDLREKFSSTGLDVERVRTQIAHDPRHAKERAVEVLIDKEAPERQELQNGFCQIQALRVAKYFIYGIHLAVSFGIIFVLVIMVAGS</sequence>
<feature type="transmembrane region" description="Helical" evidence="7">
    <location>
        <begin position="128"/>
        <end position="149"/>
    </location>
</feature>
<evidence type="ECO:0000256" key="2">
    <source>
        <dbReference type="ARBA" id="ARBA00022448"/>
    </source>
</evidence>
<evidence type="ECO:0000256" key="7">
    <source>
        <dbReference type="SAM" id="Phobius"/>
    </source>
</evidence>
<evidence type="ECO:0000256" key="6">
    <source>
        <dbReference type="ARBA" id="ARBA00023136"/>
    </source>
</evidence>
<dbReference type="GO" id="GO:0016020">
    <property type="term" value="C:membrane"/>
    <property type="evidence" value="ECO:0007669"/>
    <property type="project" value="UniProtKB-SubCell"/>
</dbReference>
<dbReference type="PANTHER" id="PTHR23130:SF159">
    <property type="entry name" value="OS08G0335600 PROTEIN"/>
    <property type="match status" value="1"/>
</dbReference>
<keyword evidence="2" id="KW-0813">Transport</keyword>
<dbReference type="OrthoDB" id="2419613at2759"/>
<feature type="transmembrane region" description="Helical" evidence="7">
    <location>
        <begin position="255"/>
        <end position="277"/>
    </location>
</feature>
<dbReference type="AlphaFoldDB" id="A0A4S2M3I5"/>
<dbReference type="EMBL" id="SJOL01006321">
    <property type="protein sequence ID" value="TGZ68919.1"/>
    <property type="molecule type" value="Genomic_DNA"/>
</dbReference>
<evidence type="ECO:0000259" key="8">
    <source>
        <dbReference type="PROSITE" id="PS50939"/>
    </source>
</evidence>
<keyword evidence="4" id="KW-0249">Electron transport</keyword>
<dbReference type="InterPro" id="IPR006593">
    <property type="entry name" value="Cyt_b561/ferric_Rdtase_TM"/>
</dbReference>
<reference evidence="9 10" key="1">
    <citation type="journal article" date="2019" name="BMC Genomics">
        <title>New insights from Opisthorchis felineus genome: update on genomics of the epidemiologically important liver flukes.</title>
        <authorList>
            <person name="Ershov N.I."/>
            <person name="Mordvinov V.A."/>
            <person name="Prokhortchouk E.B."/>
            <person name="Pakharukova M.Y."/>
            <person name="Gunbin K.V."/>
            <person name="Ustyantsev K."/>
            <person name="Genaev M.A."/>
            <person name="Blinov A.G."/>
            <person name="Mazur A."/>
            <person name="Boulygina E."/>
            <person name="Tsygankova S."/>
            <person name="Khrameeva E."/>
            <person name="Chekanov N."/>
            <person name="Fan G."/>
            <person name="Xiao A."/>
            <person name="Zhang H."/>
            <person name="Xu X."/>
            <person name="Yang H."/>
            <person name="Solovyev V."/>
            <person name="Lee S.M."/>
            <person name="Liu X."/>
            <person name="Afonnikov D.A."/>
            <person name="Skryabin K.G."/>
        </authorList>
    </citation>
    <scope>NUCLEOTIDE SEQUENCE [LARGE SCALE GENOMIC DNA]</scope>
    <source>
        <strain evidence="9">AK-0245</strain>
        <tissue evidence="9">Whole organism</tissue>
    </source>
</reference>